<feature type="compositionally biased region" description="Basic and acidic residues" evidence="1">
    <location>
        <begin position="148"/>
        <end position="166"/>
    </location>
</feature>
<comment type="caution">
    <text evidence="2">The sequence shown here is derived from an EMBL/GenBank/DDBJ whole genome shotgun (WGS) entry which is preliminary data.</text>
</comment>
<feature type="compositionally biased region" description="Basic residues" evidence="1">
    <location>
        <begin position="336"/>
        <end position="349"/>
    </location>
</feature>
<dbReference type="EMBL" id="QCYY01000469">
    <property type="protein sequence ID" value="ROT84924.1"/>
    <property type="molecule type" value="Genomic_DNA"/>
</dbReference>
<dbReference type="Proteomes" id="UP000283509">
    <property type="component" value="Unassembled WGS sequence"/>
</dbReference>
<sequence length="380" mass="42159">MVSHQTSPKAADREPLYQMIAPKVTEREPLYQKIAPKVSESLYCTAPVKPEDDDGPPYTVMSPKICEPPPPPYQTKPSDSRSFFPPPSPDPADEAPVYQAVTPEMIQDVKSNYRLLQARKLEKEMLKLQGVPKRIKGDNESKYQALPKSKEKEGESKYETLRRERPIPPPVRWSPGDDDGIYSSLEYPSEGPRSEGALSDDIYSSIETTDGDPLYQSVGEAKYSRPQPPLPAPLRYRRRADDAPPPLPPPRLTTGPVGPHNPLISPGSIPPPIIPERGPQVREMRASYPGTTSTTPSPDNLLMVQSTPTWPQTTRAEEEDDVYSSIPSLISSTRTLPRHASSHGTRRTRSPVGVLELSGLLLQVFPGLPAIRRQHQRTST</sequence>
<accession>A0A3R7MK56</accession>
<dbReference type="OrthoDB" id="6357670at2759"/>
<name>A0A3R7MK56_PENVA</name>
<keyword evidence="3" id="KW-1185">Reference proteome</keyword>
<evidence type="ECO:0000313" key="3">
    <source>
        <dbReference type="Proteomes" id="UP000283509"/>
    </source>
</evidence>
<organism evidence="2 3">
    <name type="scientific">Penaeus vannamei</name>
    <name type="common">Whiteleg shrimp</name>
    <name type="synonym">Litopenaeus vannamei</name>
    <dbReference type="NCBI Taxonomy" id="6689"/>
    <lineage>
        <taxon>Eukaryota</taxon>
        <taxon>Metazoa</taxon>
        <taxon>Ecdysozoa</taxon>
        <taxon>Arthropoda</taxon>
        <taxon>Crustacea</taxon>
        <taxon>Multicrustacea</taxon>
        <taxon>Malacostraca</taxon>
        <taxon>Eumalacostraca</taxon>
        <taxon>Eucarida</taxon>
        <taxon>Decapoda</taxon>
        <taxon>Dendrobranchiata</taxon>
        <taxon>Penaeoidea</taxon>
        <taxon>Penaeidae</taxon>
        <taxon>Penaeus</taxon>
    </lineage>
</organism>
<evidence type="ECO:0000256" key="1">
    <source>
        <dbReference type="SAM" id="MobiDB-lite"/>
    </source>
</evidence>
<gene>
    <name evidence="2" type="ORF">C7M84_021869</name>
</gene>
<reference evidence="2 3" key="1">
    <citation type="submission" date="2018-04" db="EMBL/GenBank/DDBJ databases">
        <authorList>
            <person name="Zhang X."/>
            <person name="Yuan J."/>
            <person name="Li F."/>
            <person name="Xiang J."/>
        </authorList>
    </citation>
    <scope>NUCLEOTIDE SEQUENCE [LARGE SCALE GENOMIC DNA]</scope>
    <source>
        <tissue evidence="2">Muscle</tissue>
    </source>
</reference>
<evidence type="ECO:0000313" key="2">
    <source>
        <dbReference type="EMBL" id="ROT84924.1"/>
    </source>
</evidence>
<dbReference type="AlphaFoldDB" id="A0A3R7MK56"/>
<feature type="compositionally biased region" description="Polar residues" evidence="1">
    <location>
        <begin position="325"/>
        <end position="335"/>
    </location>
</feature>
<feature type="region of interest" description="Disordered" evidence="1">
    <location>
        <begin position="46"/>
        <end position="95"/>
    </location>
</feature>
<feature type="compositionally biased region" description="Polar residues" evidence="1">
    <location>
        <begin position="303"/>
        <end position="314"/>
    </location>
</feature>
<proteinExistence type="predicted"/>
<protein>
    <submittedName>
        <fullName evidence="2">Uncharacterized protein</fullName>
    </submittedName>
</protein>
<reference evidence="2 3" key="2">
    <citation type="submission" date="2019-01" db="EMBL/GenBank/DDBJ databases">
        <title>The decoding of complex shrimp genome reveals the adaptation for benthos swimmer, frequently molting mechanism and breeding impact on genome.</title>
        <authorList>
            <person name="Sun Y."/>
            <person name="Gao Y."/>
            <person name="Yu Y."/>
        </authorList>
    </citation>
    <scope>NUCLEOTIDE SEQUENCE [LARGE SCALE GENOMIC DNA]</scope>
    <source>
        <tissue evidence="2">Muscle</tissue>
    </source>
</reference>
<feature type="region of interest" description="Disordered" evidence="1">
    <location>
        <begin position="127"/>
        <end position="350"/>
    </location>
</feature>